<dbReference type="GO" id="GO:0005576">
    <property type="term" value="C:extracellular region"/>
    <property type="evidence" value="ECO:0007669"/>
    <property type="project" value="TreeGrafter"/>
</dbReference>
<evidence type="ECO:0000256" key="2">
    <source>
        <dbReference type="ARBA" id="ARBA00005992"/>
    </source>
</evidence>
<dbReference type="GO" id="GO:0008360">
    <property type="term" value="P:regulation of cell shape"/>
    <property type="evidence" value="ECO:0007669"/>
    <property type="project" value="UniProtKB-UniRule"/>
</dbReference>
<dbReference type="RefSeq" id="WP_343061010.1">
    <property type="nucleotide sequence ID" value="NZ_JACIIU010000012.1"/>
</dbReference>
<keyword evidence="5" id="KW-0378">Hydrolase</keyword>
<evidence type="ECO:0000313" key="13">
    <source>
        <dbReference type="Proteomes" id="UP000555393"/>
    </source>
</evidence>
<evidence type="ECO:0000256" key="6">
    <source>
        <dbReference type="ARBA" id="ARBA00022960"/>
    </source>
</evidence>
<evidence type="ECO:0000313" key="12">
    <source>
        <dbReference type="EMBL" id="MBB6261835.1"/>
    </source>
</evidence>
<gene>
    <name evidence="12" type="ORF">FHS77_002401</name>
</gene>
<keyword evidence="10" id="KW-0732">Signal</keyword>
<accession>A0A841LU50</accession>
<feature type="domain" description="L,D-TPase catalytic" evidence="11">
    <location>
        <begin position="112"/>
        <end position="249"/>
    </location>
</feature>
<dbReference type="AlphaFoldDB" id="A0A841LU50"/>
<dbReference type="InterPro" id="IPR050979">
    <property type="entry name" value="LD-transpeptidase"/>
</dbReference>
<evidence type="ECO:0000256" key="8">
    <source>
        <dbReference type="ARBA" id="ARBA00023316"/>
    </source>
</evidence>
<reference evidence="12 13" key="1">
    <citation type="submission" date="2020-08" db="EMBL/GenBank/DDBJ databases">
        <title>Genomic Encyclopedia of Type Strains, Phase IV (KMG-IV): sequencing the most valuable type-strain genomes for metagenomic binning, comparative biology and taxonomic classification.</title>
        <authorList>
            <person name="Goeker M."/>
        </authorList>
    </citation>
    <scope>NUCLEOTIDE SEQUENCE [LARGE SCALE GENOMIC DNA]</scope>
    <source>
        <strain evidence="12 13">DSM 22336</strain>
    </source>
</reference>
<keyword evidence="8 9" id="KW-0961">Cell wall biogenesis/degradation</keyword>
<dbReference type="GO" id="GO:0016757">
    <property type="term" value="F:glycosyltransferase activity"/>
    <property type="evidence" value="ECO:0007669"/>
    <property type="project" value="UniProtKB-KW"/>
</dbReference>
<keyword evidence="3" id="KW-0328">Glycosyltransferase</keyword>
<dbReference type="Pfam" id="PF03734">
    <property type="entry name" value="YkuD"/>
    <property type="match status" value="1"/>
</dbReference>
<dbReference type="PANTHER" id="PTHR30582:SF24">
    <property type="entry name" value="L,D-TRANSPEPTIDASE ERFK_SRFK-RELATED"/>
    <property type="match status" value="1"/>
</dbReference>
<keyword evidence="7 9" id="KW-0573">Peptidoglycan synthesis</keyword>
<keyword evidence="4" id="KW-0808">Transferase</keyword>
<evidence type="ECO:0000256" key="5">
    <source>
        <dbReference type="ARBA" id="ARBA00022801"/>
    </source>
</evidence>
<dbReference type="UniPathway" id="UPA00219"/>
<dbReference type="Gene3D" id="2.40.440.10">
    <property type="entry name" value="L,D-transpeptidase catalytic domain-like"/>
    <property type="match status" value="1"/>
</dbReference>
<keyword evidence="12" id="KW-0449">Lipoprotein</keyword>
<evidence type="ECO:0000256" key="1">
    <source>
        <dbReference type="ARBA" id="ARBA00004752"/>
    </source>
</evidence>
<dbReference type="GO" id="GO:0071972">
    <property type="term" value="F:peptidoglycan L,D-transpeptidase activity"/>
    <property type="evidence" value="ECO:0007669"/>
    <property type="project" value="TreeGrafter"/>
</dbReference>
<evidence type="ECO:0000256" key="3">
    <source>
        <dbReference type="ARBA" id="ARBA00022676"/>
    </source>
</evidence>
<comment type="caution">
    <text evidence="12">The sequence shown here is derived from an EMBL/GenBank/DDBJ whole genome shotgun (WGS) entry which is preliminary data.</text>
</comment>
<keyword evidence="13" id="KW-1185">Reference proteome</keyword>
<dbReference type="PANTHER" id="PTHR30582">
    <property type="entry name" value="L,D-TRANSPEPTIDASE"/>
    <property type="match status" value="1"/>
</dbReference>
<evidence type="ECO:0000256" key="7">
    <source>
        <dbReference type="ARBA" id="ARBA00022984"/>
    </source>
</evidence>
<organism evidence="12 13">
    <name type="scientific">Paenochrobactrum gallinarii</name>
    <dbReference type="NCBI Taxonomy" id="643673"/>
    <lineage>
        <taxon>Bacteria</taxon>
        <taxon>Pseudomonadati</taxon>
        <taxon>Pseudomonadota</taxon>
        <taxon>Alphaproteobacteria</taxon>
        <taxon>Hyphomicrobiales</taxon>
        <taxon>Brucellaceae</taxon>
        <taxon>Paenochrobactrum</taxon>
    </lineage>
</organism>
<feature type="signal peptide" evidence="10">
    <location>
        <begin position="1"/>
        <end position="29"/>
    </location>
</feature>
<dbReference type="SUPFAM" id="SSF141523">
    <property type="entry name" value="L,D-transpeptidase catalytic domain-like"/>
    <property type="match status" value="1"/>
</dbReference>
<keyword evidence="6 9" id="KW-0133">Cell shape</keyword>
<comment type="pathway">
    <text evidence="1 9">Cell wall biogenesis; peptidoglycan biosynthesis.</text>
</comment>
<protein>
    <submittedName>
        <fullName evidence="12">Lipoprotein-anchoring transpeptidase ErfK/SrfK</fullName>
    </submittedName>
</protein>
<dbReference type="Proteomes" id="UP000555393">
    <property type="component" value="Unassembled WGS sequence"/>
</dbReference>
<sequence length="259" mass="28087">MALTSHIKNRTGNVTGRLLMLGVLPLLLAACNTTKPATTAGATVAASVTAPVTPVEIAKSKQETKTADLSNYAKMYAAVNDNGNVIPAIDISKVEKRNLRQEVNYKTSHPVGTVIVDPYKRYLYLVMPNNRAMRYAVGVGRAGLAFSGSADIARKASWPRWTPTQNMIKRNPEHYAKYASGLEGGVSNPLGARALYLHRNGQDTLYRIHGTNQPWSVGKAASSGCIRLFNQDILDLHKRVPAGSKVVVLNQQESGKGEF</sequence>
<comment type="similarity">
    <text evidence="2">Belongs to the YkuD family.</text>
</comment>
<feature type="chain" id="PRO_5032570353" evidence="10">
    <location>
        <begin position="30"/>
        <end position="259"/>
    </location>
</feature>
<dbReference type="FunFam" id="2.40.440.10:FF:000002">
    <property type="entry name" value="L,D-transpeptidase ErfK/SrfK"/>
    <property type="match status" value="1"/>
</dbReference>
<dbReference type="InterPro" id="IPR038063">
    <property type="entry name" value="Transpep_catalytic_dom"/>
</dbReference>
<dbReference type="PROSITE" id="PS52029">
    <property type="entry name" value="LD_TPASE"/>
    <property type="match status" value="1"/>
</dbReference>
<evidence type="ECO:0000256" key="10">
    <source>
        <dbReference type="SAM" id="SignalP"/>
    </source>
</evidence>
<evidence type="ECO:0000256" key="4">
    <source>
        <dbReference type="ARBA" id="ARBA00022679"/>
    </source>
</evidence>
<dbReference type="GO" id="GO:0071555">
    <property type="term" value="P:cell wall organization"/>
    <property type="evidence" value="ECO:0007669"/>
    <property type="project" value="UniProtKB-UniRule"/>
</dbReference>
<dbReference type="InterPro" id="IPR005490">
    <property type="entry name" value="LD_TPept_cat_dom"/>
</dbReference>
<evidence type="ECO:0000259" key="11">
    <source>
        <dbReference type="PROSITE" id="PS52029"/>
    </source>
</evidence>
<dbReference type="EMBL" id="JACIIU010000012">
    <property type="protein sequence ID" value="MBB6261835.1"/>
    <property type="molecule type" value="Genomic_DNA"/>
</dbReference>
<proteinExistence type="inferred from homology"/>
<dbReference type="CDD" id="cd16913">
    <property type="entry name" value="YkuD_like"/>
    <property type="match status" value="1"/>
</dbReference>
<evidence type="ECO:0000256" key="9">
    <source>
        <dbReference type="PROSITE-ProRule" id="PRU01373"/>
    </source>
</evidence>
<dbReference type="GO" id="GO:0018104">
    <property type="term" value="P:peptidoglycan-protein cross-linking"/>
    <property type="evidence" value="ECO:0007669"/>
    <property type="project" value="TreeGrafter"/>
</dbReference>
<feature type="active site" description="Nucleophile" evidence="9">
    <location>
        <position position="225"/>
    </location>
</feature>
<feature type="active site" description="Proton donor/acceptor" evidence="9">
    <location>
        <position position="209"/>
    </location>
</feature>
<name>A0A841LU50_9HYPH</name>